<dbReference type="InterPro" id="IPR000871">
    <property type="entry name" value="Beta-lactam_class-A"/>
</dbReference>
<dbReference type="PANTHER" id="PTHR35333:SF3">
    <property type="entry name" value="BETA-LACTAMASE-TYPE TRANSPEPTIDASE FOLD CONTAINING PROTEIN"/>
    <property type="match status" value="1"/>
</dbReference>
<protein>
    <submittedName>
        <fullName evidence="2">Beta-lactamase TEM</fullName>
    </submittedName>
</protein>
<dbReference type="InterPro" id="IPR045155">
    <property type="entry name" value="Beta-lactam_cat"/>
</dbReference>
<feature type="domain" description="Beta-lactamase class A catalytic" evidence="1">
    <location>
        <begin position="29"/>
        <end position="234"/>
    </location>
</feature>
<evidence type="ECO:0000313" key="2">
    <source>
        <dbReference type="EMBL" id="AKP76464.1"/>
    </source>
</evidence>
<dbReference type="InterPro" id="IPR012338">
    <property type="entry name" value="Beta-lactam/transpept-like"/>
</dbReference>
<evidence type="ECO:0000313" key="3">
    <source>
        <dbReference type="Proteomes" id="UP000036410"/>
    </source>
</evidence>
<proteinExistence type="predicted"/>
<dbReference type="Proteomes" id="UP000036410">
    <property type="component" value="Chromosome"/>
</dbReference>
<gene>
    <name evidence="2" type="ORF">AS52_01499</name>
</gene>
<accession>A0A806TEL1</accession>
<dbReference type="PANTHER" id="PTHR35333">
    <property type="entry name" value="BETA-LACTAMASE"/>
    <property type="match status" value="1"/>
</dbReference>
<sequence>MMEKARVKIEDAVTKWKRSNNGLIRIHIEGKESIQINSFIKQRAASTIKLLLAIEAFRQIDEGILALTSVIQRMEKNTVGGAGVLRALPRLTHIKVEELLTLMIMVSDNTATNELISLVGFEKINECAKNLGLKKTVLNRYMMDETAVKQGIDNYTCASDVVKCLKEICEGNFLRKSSCEKIMRMLEMQQFRHKLPARIGSAFQAANKTGELQGAEHDSAILMRGNETYYAVVLIDGLSDNEQGRRLITDIGYLLSSNI</sequence>
<organism evidence="2 3">
    <name type="scientific">Priestia megaterium Q3</name>
    <dbReference type="NCBI Taxonomy" id="1452722"/>
    <lineage>
        <taxon>Bacteria</taxon>
        <taxon>Bacillati</taxon>
        <taxon>Bacillota</taxon>
        <taxon>Bacilli</taxon>
        <taxon>Bacillales</taxon>
        <taxon>Bacillaceae</taxon>
        <taxon>Priestia</taxon>
    </lineage>
</organism>
<dbReference type="Gene3D" id="3.40.710.10">
    <property type="entry name" value="DD-peptidase/beta-lactamase superfamily"/>
    <property type="match status" value="1"/>
</dbReference>
<evidence type="ECO:0000259" key="1">
    <source>
        <dbReference type="Pfam" id="PF13354"/>
    </source>
</evidence>
<dbReference type="EMBL" id="CP010586">
    <property type="protein sequence ID" value="AKP76464.1"/>
    <property type="molecule type" value="Genomic_DNA"/>
</dbReference>
<name>A0A806TEL1_PRIMG</name>
<dbReference type="GO" id="GO:0008800">
    <property type="term" value="F:beta-lactamase activity"/>
    <property type="evidence" value="ECO:0007669"/>
    <property type="project" value="InterPro"/>
</dbReference>
<dbReference type="GO" id="GO:0030655">
    <property type="term" value="P:beta-lactam antibiotic catabolic process"/>
    <property type="evidence" value="ECO:0007669"/>
    <property type="project" value="InterPro"/>
</dbReference>
<dbReference type="SUPFAM" id="SSF56601">
    <property type="entry name" value="beta-lactamase/transpeptidase-like"/>
    <property type="match status" value="1"/>
</dbReference>
<dbReference type="AlphaFoldDB" id="A0A806TEL1"/>
<dbReference type="GO" id="GO:0046677">
    <property type="term" value="P:response to antibiotic"/>
    <property type="evidence" value="ECO:0007669"/>
    <property type="project" value="InterPro"/>
</dbReference>
<dbReference type="Pfam" id="PF13354">
    <property type="entry name" value="Beta-lactamase2"/>
    <property type="match status" value="1"/>
</dbReference>
<reference evidence="2 3" key="1">
    <citation type="submission" date="2015-01" db="EMBL/GenBank/DDBJ databases">
        <title>Genome sequence of bacillus megaterium Q3.</title>
        <authorList>
            <person name="Wang Y."/>
            <person name="Luo K."/>
            <person name="Bai L."/>
            <person name="Luo F."/>
        </authorList>
    </citation>
    <scope>NUCLEOTIDE SEQUENCE [LARGE SCALE GENOMIC DNA]</scope>
    <source>
        <strain evidence="2 3">Q3</strain>
    </source>
</reference>